<protein>
    <submittedName>
        <fullName evidence="7">TetR/AcrR family transcriptional regulator</fullName>
    </submittedName>
</protein>
<dbReference type="PANTHER" id="PTHR30055:SF234">
    <property type="entry name" value="HTH-TYPE TRANSCRIPTIONAL REGULATOR BETI"/>
    <property type="match status" value="1"/>
</dbReference>
<accession>A0ABT6AJC0</accession>
<dbReference type="InterPro" id="IPR009057">
    <property type="entry name" value="Homeodomain-like_sf"/>
</dbReference>
<evidence type="ECO:0000256" key="4">
    <source>
        <dbReference type="PROSITE-ProRule" id="PRU00335"/>
    </source>
</evidence>
<feature type="DNA-binding region" description="H-T-H motif" evidence="4">
    <location>
        <begin position="54"/>
        <end position="73"/>
    </location>
</feature>
<dbReference type="InterPro" id="IPR050109">
    <property type="entry name" value="HTH-type_TetR-like_transc_reg"/>
</dbReference>
<dbReference type="InterPro" id="IPR041474">
    <property type="entry name" value="NicS_C"/>
</dbReference>
<dbReference type="Proteomes" id="UP001216674">
    <property type="component" value="Unassembled WGS sequence"/>
</dbReference>
<feature type="compositionally biased region" description="Low complexity" evidence="5">
    <location>
        <begin position="17"/>
        <end position="30"/>
    </location>
</feature>
<keyword evidence="2 4" id="KW-0238">DNA-binding</keyword>
<name>A0ABT6AJC0_9BURK</name>
<dbReference type="SUPFAM" id="SSF46689">
    <property type="entry name" value="Homeodomain-like"/>
    <property type="match status" value="1"/>
</dbReference>
<keyword evidence="8" id="KW-1185">Reference proteome</keyword>
<evidence type="ECO:0000259" key="6">
    <source>
        <dbReference type="PROSITE" id="PS50977"/>
    </source>
</evidence>
<dbReference type="Pfam" id="PF17938">
    <property type="entry name" value="TetR_C_29"/>
    <property type="match status" value="1"/>
</dbReference>
<feature type="region of interest" description="Disordered" evidence="5">
    <location>
        <begin position="1"/>
        <end position="33"/>
    </location>
</feature>
<dbReference type="PRINTS" id="PR00455">
    <property type="entry name" value="HTHTETR"/>
</dbReference>
<dbReference type="InterPro" id="IPR036271">
    <property type="entry name" value="Tet_transcr_reg_TetR-rel_C_sf"/>
</dbReference>
<proteinExistence type="predicted"/>
<evidence type="ECO:0000256" key="5">
    <source>
        <dbReference type="SAM" id="MobiDB-lite"/>
    </source>
</evidence>
<dbReference type="PANTHER" id="PTHR30055">
    <property type="entry name" value="HTH-TYPE TRANSCRIPTIONAL REGULATOR RUTR"/>
    <property type="match status" value="1"/>
</dbReference>
<dbReference type="EMBL" id="JARJLM010000125">
    <property type="protein sequence ID" value="MDF3832695.1"/>
    <property type="molecule type" value="Genomic_DNA"/>
</dbReference>
<evidence type="ECO:0000256" key="2">
    <source>
        <dbReference type="ARBA" id="ARBA00023125"/>
    </source>
</evidence>
<organism evidence="7 8">
    <name type="scientific">Cupriavidus basilensis</name>
    <dbReference type="NCBI Taxonomy" id="68895"/>
    <lineage>
        <taxon>Bacteria</taxon>
        <taxon>Pseudomonadati</taxon>
        <taxon>Pseudomonadota</taxon>
        <taxon>Betaproteobacteria</taxon>
        <taxon>Burkholderiales</taxon>
        <taxon>Burkholderiaceae</taxon>
        <taxon>Cupriavidus</taxon>
    </lineage>
</organism>
<dbReference type="Gene3D" id="1.10.357.10">
    <property type="entry name" value="Tetracycline Repressor, domain 2"/>
    <property type="match status" value="1"/>
</dbReference>
<evidence type="ECO:0000256" key="3">
    <source>
        <dbReference type="ARBA" id="ARBA00023163"/>
    </source>
</evidence>
<evidence type="ECO:0000313" key="7">
    <source>
        <dbReference type="EMBL" id="MDF3832695.1"/>
    </source>
</evidence>
<keyword evidence="3" id="KW-0804">Transcription</keyword>
<dbReference type="InterPro" id="IPR001647">
    <property type="entry name" value="HTH_TetR"/>
</dbReference>
<evidence type="ECO:0000313" key="8">
    <source>
        <dbReference type="Proteomes" id="UP001216674"/>
    </source>
</evidence>
<sequence>MTEPRRPKPPARKRAGEASATTAGAARSTEVSGRQRLIEAAEMEFGQKGYDGASVLSIANRAGVKQPLLNYHFGGKEGLWRAVVESAYTEPLKASTLASEALDDADPLTRLRATLRVFAVNNIRHPAAHALVVMEVAQASPRLDWLVENYMKPFHDKLDALIADCHAAGLLKPYPREHASIMMTGMLTAIQSATHLAKRVYGVGPMTAEQTERHAEQAIDALLNGMLVRRDHRDSGKKRG</sequence>
<evidence type="ECO:0000256" key="1">
    <source>
        <dbReference type="ARBA" id="ARBA00023015"/>
    </source>
</evidence>
<dbReference type="PROSITE" id="PS50977">
    <property type="entry name" value="HTH_TETR_2"/>
    <property type="match status" value="1"/>
</dbReference>
<feature type="domain" description="HTH tetR-type" evidence="6">
    <location>
        <begin position="31"/>
        <end position="91"/>
    </location>
</feature>
<keyword evidence="1" id="KW-0805">Transcription regulation</keyword>
<gene>
    <name evidence="7" type="ORF">P3W85_07005</name>
</gene>
<dbReference type="Pfam" id="PF00440">
    <property type="entry name" value="TetR_N"/>
    <property type="match status" value="1"/>
</dbReference>
<dbReference type="RefSeq" id="WP_276264244.1">
    <property type="nucleotide sequence ID" value="NZ_JARJLM010000125.1"/>
</dbReference>
<comment type="caution">
    <text evidence="7">The sequence shown here is derived from an EMBL/GenBank/DDBJ whole genome shotgun (WGS) entry which is preliminary data.</text>
</comment>
<reference evidence="7 8" key="1">
    <citation type="submission" date="2023-03" db="EMBL/GenBank/DDBJ databases">
        <title>Draft assemblies of triclosan tolerant bacteria isolated from returned activated sludge.</title>
        <authorList>
            <person name="Van Hamelsveld S."/>
        </authorList>
    </citation>
    <scope>NUCLEOTIDE SEQUENCE [LARGE SCALE GENOMIC DNA]</scope>
    <source>
        <strain evidence="7 8">GW210010_S58</strain>
    </source>
</reference>
<dbReference type="SUPFAM" id="SSF48498">
    <property type="entry name" value="Tetracyclin repressor-like, C-terminal domain"/>
    <property type="match status" value="1"/>
</dbReference>